<dbReference type="AlphaFoldDB" id="A0A3D8QXK0"/>
<feature type="region of interest" description="Disordered" evidence="1">
    <location>
        <begin position="23"/>
        <end position="85"/>
    </location>
</feature>
<organism evidence="2 3">
    <name type="scientific">Coleophoma cylindrospora</name>
    <dbReference type="NCBI Taxonomy" id="1849047"/>
    <lineage>
        <taxon>Eukaryota</taxon>
        <taxon>Fungi</taxon>
        <taxon>Dikarya</taxon>
        <taxon>Ascomycota</taxon>
        <taxon>Pezizomycotina</taxon>
        <taxon>Leotiomycetes</taxon>
        <taxon>Helotiales</taxon>
        <taxon>Dermateaceae</taxon>
        <taxon>Coleophoma</taxon>
    </lineage>
</organism>
<sequence>MITSLVLLSANLTPDPAYKYNMPLQFPKPEEPTGVSTTNIPAEDNTSLPPATNPSTGAKTAEQEEADRLYEERIEEEYAKREGGA</sequence>
<name>A0A3D8QXK0_9HELO</name>
<protein>
    <submittedName>
        <fullName evidence="2">Uncharacterized protein</fullName>
    </submittedName>
</protein>
<evidence type="ECO:0000256" key="1">
    <source>
        <dbReference type="SAM" id="MobiDB-lite"/>
    </source>
</evidence>
<reference evidence="2 3" key="1">
    <citation type="journal article" date="2018" name="IMA Fungus">
        <title>IMA Genome-F 9: Draft genome sequence of Annulohypoxylon stygium, Aspergillus mulundensis, Berkeleyomyces basicola (syn. Thielaviopsis basicola), Ceratocystis smalleyi, two Cercospora beticola strains, Coleophoma cylindrospora, Fusarium fracticaudum, Phialophora cf. hyalina, and Morchella septimelata.</title>
        <authorList>
            <person name="Wingfield B.D."/>
            <person name="Bills G.F."/>
            <person name="Dong Y."/>
            <person name="Huang W."/>
            <person name="Nel W.J."/>
            <person name="Swalarsk-Parry B.S."/>
            <person name="Vaghefi N."/>
            <person name="Wilken P.M."/>
            <person name="An Z."/>
            <person name="de Beer Z.W."/>
            <person name="De Vos L."/>
            <person name="Chen L."/>
            <person name="Duong T.A."/>
            <person name="Gao Y."/>
            <person name="Hammerbacher A."/>
            <person name="Kikkert J.R."/>
            <person name="Li Y."/>
            <person name="Li H."/>
            <person name="Li K."/>
            <person name="Li Q."/>
            <person name="Liu X."/>
            <person name="Ma X."/>
            <person name="Naidoo K."/>
            <person name="Pethybridge S.J."/>
            <person name="Sun J."/>
            <person name="Steenkamp E.T."/>
            <person name="van der Nest M.A."/>
            <person name="van Wyk S."/>
            <person name="Wingfield M.J."/>
            <person name="Xiong C."/>
            <person name="Yue Q."/>
            <person name="Zhang X."/>
        </authorList>
    </citation>
    <scope>NUCLEOTIDE SEQUENCE [LARGE SCALE GENOMIC DNA]</scope>
    <source>
        <strain evidence="2 3">BP6252</strain>
    </source>
</reference>
<feature type="compositionally biased region" description="Polar residues" evidence="1">
    <location>
        <begin position="34"/>
        <end position="58"/>
    </location>
</feature>
<proteinExistence type="predicted"/>
<evidence type="ECO:0000313" key="3">
    <source>
        <dbReference type="Proteomes" id="UP000256645"/>
    </source>
</evidence>
<accession>A0A3D8QXK0</accession>
<keyword evidence="3" id="KW-1185">Reference proteome</keyword>
<dbReference type="EMBL" id="PDLM01000011">
    <property type="protein sequence ID" value="RDW66408.1"/>
    <property type="molecule type" value="Genomic_DNA"/>
</dbReference>
<dbReference type="Proteomes" id="UP000256645">
    <property type="component" value="Unassembled WGS sequence"/>
</dbReference>
<gene>
    <name evidence="2" type="ORF">BP6252_10043</name>
</gene>
<feature type="compositionally biased region" description="Basic and acidic residues" evidence="1">
    <location>
        <begin position="66"/>
        <end position="85"/>
    </location>
</feature>
<evidence type="ECO:0000313" key="2">
    <source>
        <dbReference type="EMBL" id="RDW66408.1"/>
    </source>
</evidence>
<comment type="caution">
    <text evidence="2">The sequence shown here is derived from an EMBL/GenBank/DDBJ whole genome shotgun (WGS) entry which is preliminary data.</text>
</comment>
<dbReference type="OrthoDB" id="3599909at2759"/>